<evidence type="ECO:0000256" key="1">
    <source>
        <dbReference type="ARBA" id="ARBA00022448"/>
    </source>
</evidence>
<dbReference type="InterPro" id="IPR019546">
    <property type="entry name" value="TAT_signal_bac_arc"/>
</dbReference>
<dbReference type="Gene3D" id="4.10.490.10">
    <property type="entry name" value="High potential iron-sulphur protein"/>
    <property type="match status" value="1"/>
</dbReference>
<dbReference type="InterPro" id="IPR006311">
    <property type="entry name" value="TAT_signal"/>
</dbReference>
<dbReference type="RefSeq" id="WP_111331624.1">
    <property type="nucleotide sequence ID" value="NZ_CP030032.1"/>
</dbReference>
<dbReference type="NCBIfam" id="TIGR01409">
    <property type="entry name" value="TAT_signal_seq"/>
    <property type="match status" value="1"/>
</dbReference>
<dbReference type="PROSITE" id="PS51373">
    <property type="entry name" value="HIPIP"/>
    <property type="match status" value="1"/>
</dbReference>
<dbReference type="InterPro" id="IPR036369">
    <property type="entry name" value="HIPIP_sf"/>
</dbReference>
<dbReference type="SUPFAM" id="SSF57652">
    <property type="entry name" value="HIPIP (high potential iron protein)"/>
    <property type="match status" value="1"/>
</dbReference>
<dbReference type="Pfam" id="PF01355">
    <property type="entry name" value="HIPIP"/>
    <property type="match status" value="1"/>
</dbReference>
<evidence type="ECO:0000256" key="6">
    <source>
        <dbReference type="ARBA" id="ARBA00023014"/>
    </source>
</evidence>
<dbReference type="PROSITE" id="PS51318">
    <property type="entry name" value="TAT"/>
    <property type="match status" value="1"/>
</dbReference>
<keyword evidence="5" id="KW-0408">Iron</keyword>
<dbReference type="GO" id="GO:0019646">
    <property type="term" value="P:aerobic electron transport chain"/>
    <property type="evidence" value="ECO:0007669"/>
    <property type="project" value="InterPro"/>
</dbReference>
<keyword evidence="6" id="KW-0411">Iron-sulfur</keyword>
<dbReference type="AlphaFoldDB" id="A0A2Z4FGM7"/>
<evidence type="ECO:0000256" key="2">
    <source>
        <dbReference type="ARBA" id="ARBA00022485"/>
    </source>
</evidence>
<evidence type="ECO:0000256" key="5">
    <source>
        <dbReference type="ARBA" id="ARBA00023004"/>
    </source>
</evidence>
<dbReference type="GO" id="GO:0046872">
    <property type="term" value="F:metal ion binding"/>
    <property type="evidence" value="ECO:0007669"/>
    <property type="project" value="UniProtKB-KW"/>
</dbReference>
<evidence type="ECO:0000313" key="7">
    <source>
        <dbReference type="EMBL" id="AWV88142.1"/>
    </source>
</evidence>
<dbReference type="Proteomes" id="UP000249799">
    <property type="component" value="Chromosome"/>
</dbReference>
<protein>
    <submittedName>
        <fullName evidence="7">Uncharacterized protein</fullName>
    </submittedName>
</protein>
<keyword evidence="8" id="KW-1185">Reference proteome</keyword>
<keyword evidence="4" id="KW-0249">Electron transport</keyword>
<keyword evidence="1" id="KW-0813">Transport</keyword>
<evidence type="ECO:0000313" key="8">
    <source>
        <dbReference type="Proteomes" id="UP000249799"/>
    </source>
</evidence>
<keyword evidence="3" id="KW-0479">Metal-binding</keyword>
<accession>A0A2Z4FGM7</accession>
<organism evidence="7 8">
    <name type="scientific">Bradymonas sediminis</name>
    <dbReference type="NCBI Taxonomy" id="1548548"/>
    <lineage>
        <taxon>Bacteria</taxon>
        <taxon>Deltaproteobacteria</taxon>
        <taxon>Bradymonadales</taxon>
        <taxon>Bradymonadaceae</taxon>
        <taxon>Bradymonas</taxon>
    </lineage>
</organism>
<evidence type="ECO:0000256" key="4">
    <source>
        <dbReference type="ARBA" id="ARBA00022982"/>
    </source>
</evidence>
<keyword evidence="2" id="KW-0004">4Fe-4S</keyword>
<dbReference type="KEGG" id="bsed:DN745_01845"/>
<dbReference type="GO" id="GO:0051539">
    <property type="term" value="F:4 iron, 4 sulfur cluster binding"/>
    <property type="evidence" value="ECO:0007669"/>
    <property type="project" value="UniProtKB-KW"/>
</dbReference>
<proteinExistence type="predicted"/>
<name>A0A2Z4FGM7_9DELT</name>
<evidence type="ECO:0000256" key="3">
    <source>
        <dbReference type="ARBA" id="ARBA00022723"/>
    </source>
</evidence>
<sequence>MSINERDQQVEGQLNRREFFKRAAVLGALAAGGVTMLSACDKGGEAGGDKAAAPKANAGGGGGGGELSCTDTTGLEPAQISVRESLNYVDKTEKPDQDCANCVLYKPAAEGECGGCATVPGPIHPKGWCSAWAAKPA</sequence>
<dbReference type="EMBL" id="CP030032">
    <property type="protein sequence ID" value="AWV88142.1"/>
    <property type="molecule type" value="Genomic_DNA"/>
</dbReference>
<reference evidence="7 8" key="1">
    <citation type="submission" date="2018-06" db="EMBL/GenBank/DDBJ databases">
        <title>Lujinxingia sediminis gen. nov. sp. nov., a new facultative anaerobic member of the class Deltaproteobacteria, and proposal of Lujinxingaceae fam. nov.</title>
        <authorList>
            <person name="Guo L.-Y."/>
            <person name="Li C.-M."/>
            <person name="Wang S."/>
            <person name="Du Z.-J."/>
        </authorList>
    </citation>
    <scope>NUCLEOTIDE SEQUENCE [LARGE SCALE GENOMIC DNA]</scope>
    <source>
        <strain evidence="7 8">FA350</strain>
    </source>
</reference>
<dbReference type="OrthoDB" id="5334781at2"/>
<dbReference type="GO" id="GO:0009055">
    <property type="term" value="F:electron transfer activity"/>
    <property type="evidence" value="ECO:0007669"/>
    <property type="project" value="InterPro"/>
</dbReference>
<gene>
    <name evidence="7" type="ORF">DN745_01845</name>
</gene>
<dbReference type="InterPro" id="IPR000170">
    <property type="entry name" value="High_potential_FeS_prot"/>
</dbReference>